<sequence length="34" mass="3894">MRCNKSDKQPHNPCLAFVLTVLNKIYTMISNIIS</sequence>
<evidence type="ECO:0000313" key="1">
    <source>
        <dbReference type="EMBL" id="CDW22119.1"/>
    </source>
</evidence>
<name>A0A0K2T7Q0_LEPSM</name>
<protein>
    <submittedName>
        <fullName evidence="1">Uncharacterized protein</fullName>
    </submittedName>
</protein>
<dbReference type="EMBL" id="HACA01004758">
    <property type="protein sequence ID" value="CDW22119.1"/>
    <property type="molecule type" value="Transcribed_RNA"/>
</dbReference>
<proteinExistence type="predicted"/>
<dbReference type="AlphaFoldDB" id="A0A0K2T7Q0"/>
<accession>A0A0K2T7Q0</accession>
<reference evidence="1" key="1">
    <citation type="submission" date="2014-05" db="EMBL/GenBank/DDBJ databases">
        <authorList>
            <person name="Chronopoulou M."/>
        </authorList>
    </citation>
    <scope>NUCLEOTIDE SEQUENCE</scope>
    <source>
        <tissue evidence="1">Whole organism</tissue>
    </source>
</reference>
<organism evidence="1">
    <name type="scientific">Lepeophtheirus salmonis</name>
    <name type="common">Salmon louse</name>
    <name type="synonym">Caligus salmonis</name>
    <dbReference type="NCBI Taxonomy" id="72036"/>
    <lineage>
        <taxon>Eukaryota</taxon>
        <taxon>Metazoa</taxon>
        <taxon>Ecdysozoa</taxon>
        <taxon>Arthropoda</taxon>
        <taxon>Crustacea</taxon>
        <taxon>Multicrustacea</taxon>
        <taxon>Hexanauplia</taxon>
        <taxon>Copepoda</taxon>
        <taxon>Siphonostomatoida</taxon>
        <taxon>Caligidae</taxon>
        <taxon>Lepeophtheirus</taxon>
    </lineage>
</organism>